<keyword evidence="4 7" id="KW-0418">Kinase</keyword>
<dbReference type="PANTHER" id="PTHR24351">
    <property type="entry name" value="RIBOSOMAL PROTEIN S6 KINASE"/>
    <property type="match status" value="1"/>
</dbReference>
<dbReference type="SUPFAM" id="SSF56112">
    <property type="entry name" value="Protein kinase-like (PK-like)"/>
    <property type="match status" value="1"/>
</dbReference>
<dbReference type="GO" id="GO:0004674">
    <property type="term" value="F:protein serine/threonine kinase activity"/>
    <property type="evidence" value="ECO:0007669"/>
    <property type="project" value="UniProtKB-KW"/>
</dbReference>
<dbReference type="PROSITE" id="PS50011">
    <property type="entry name" value="PROTEIN_KINASE_DOM"/>
    <property type="match status" value="1"/>
</dbReference>
<reference evidence="7 8" key="1">
    <citation type="submission" date="2016-09" db="EMBL/GenBank/DDBJ databases">
        <title>Extensive genetic diversity and differential bi-allelic expression allows diatom success in the polar Southern Ocean.</title>
        <authorList>
            <consortium name="DOE Joint Genome Institute"/>
            <person name="Mock T."/>
            <person name="Otillar R.P."/>
            <person name="Strauss J."/>
            <person name="Dupont C."/>
            <person name="Frickenhaus S."/>
            <person name="Maumus F."/>
            <person name="Mcmullan M."/>
            <person name="Sanges R."/>
            <person name="Schmutz J."/>
            <person name="Toseland A."/>
            <person name="Valas R."/>
            <person name="Veluchamy A."/>
            <person name="Ward B.J."/>
            <person name="Allen A."/>
            <person name="Barry K."/>
            <person name="Falciatore A."/>
            <person name="Ferrante M."/>
            <person name="Fortunato A.E."/>
            <person name="Gloeckner G."/>
            <person name="Gruber A."/>
            <person name="Hipkin R."/>
            <person name="Janech M."/>
            <person name="Kroth P."/>
            <person name="Leese F."/>
            <person name="Lindquist E."/>
            <person name="Lyon B.R."/>
            <person name="Martin J."/>
            <person name="Mayer C."/>
            <person name="Parker M."/>
            <person name="Quesneville H."/>
            <person name="Raymond J."/>
            <person name="Uhlig C."/>
            <person name="Valentin K.U."/>
            <person name="Worden A.Z."/>
            <person name="Armbrust E.V."/>
            <person name="Bowler C."/>
            <person name="Green B."/>
            <person name="Moulton V."/>
            <person name="Van Oosterhout C."/>
            <person name="Grigoriev I."/>
        </authorList>
    </citation>
    <scope>NUCLEOTIDE SEQUENCE [LARGE SCALE GENOMIC DNA]</scope>
    <source>
        <strain evidence="7 8">CCMP1102</strain>
    </source>
</reference>
<evidence type="ECO:0000256" key="1">
    <source>
        <dbReference type="ARBA" id="ARBA00022527"/>
    </source>
</evidence>
<keyword evidence="8" id="KW-1185">Reference proteome</keyword>
<dbReference type="InParanoid" id="A0A1E7ER98"/>
<dbReference type="OrthoDB" id="10252354at2759"/>
<keyword evidence="5" id="KW-0067">ATP-binding</keyword>
<dbReference type="Pfam" id="PF00069">
    <property type="entry name" value="Pkinase"/>
    <property type="match status" value="1"/>
</dbReference>
<dbReference type="AlphaFoldDB" id="A0A1E7ER98"/>
<protein>
    <submittedName>
        <fullName evidence="7">Kinase-like protein</fullName>
    </submittedName>
</protein>
<evidence type="ECO:0000259" key="6">
    <source>
        <dbReference type="PROSITE" id="PS50011"/>
    </source>
</evidence>
<evidence type="ECO:0000256" key="5">
    <source>
        <dbReference type="ARBA" id="ARBA00022840"/>
    </source>
</evidence>
<dbReference type="EMBL" id="KV784379">
    <property type="protein sequence ID" value="OEU08508.1"/>
    <property type="molecule type" value="Genomic_DNA"/>
</dbReference>
<feature type="non-terminal residue" evidence="7">
    <location>
        <position position="1"/>
    </location>
</feature>
<dbReference type="Gene3D" id="1.10.510.10">
    <property type="entry name" value="Transferase(Phosphotransferase) domain 1"/>
    <property type="match status" value="1"/>
</dbReference>
<gene>
    <name evidence="7" type="ORF">FRACYDRAFT_196184</name>
</gene>
<feature type="domain" description="Protein kinase" evidence="6">
    <location>
        <begin position="1"/>
        <end position="119"/>
    </location>
</feature>
<dbReference type="KEGG" id="fcy:FRACYDRAFT_196184"/>
<dbReference type="InterPro" id="IPR011009">
    <property type="entry name" value="Kinase-like_dom_sf"/>
</dbReference>
<keyword evidence="3" id="KW-0547">Nucleotide-binding</keyword>
<evidence type="ECO:0000256" key="4">
    <source>
        <dbReference type="ARBA" id="ARBA00022777"/>
    </source>
</evidence>
<evidence type="ECO:0000256" key="2">
    <source>
        <dbReference type="ARBA" id="ARBA00022679"/>
    </source>
</evidence>
<organism evidence="7 8">
    <name type="scientific">Fragilariopsis cylindrus CCMP1102</name>
    <dbReference type="NCBI Taxonomy" id="635003"/>
    <lineage>
        <taxon>Eukaryota</taxon>
        <taxon>Sar</taxon>
        <taxon>Stramenopiles</taxon>
        <taxon>Ochrophyta</taxon>
        <taxon>Bacillariophyta</taxon>
        <taxon>Bacillariophyceae</taxon>
        <taxon>Bacillariophycidae</taxon>
        <taxon>Bacillariales</taxon>
        <taxon>Bacillariaceae</taxon>
        <taxon>Fragilariopsis</taxon>
    </lineage>
</organism>
<dbReference type="InterPro" id="IPR000719">
    <property type="entry name" value="Prot_kinase_dom"/>
</dbReference>
<evidence type="ECO:0000256" key="3">
    <source>
        <dbReference type="ARBA" id="ARBA00022741"/>
    </source>
</evidence>
<dbReference type="Proteomes" id="UP000095751">
    <property type="component" value="Unassembled WGS sequence"/>
</dbReference>
<keyword evidence="1" id="KW-0723">Serine/threonine-protein kinase</keyword>
<sequence length="119" mass="13796">LASALECVPSRNIIYRDLKPTNIGFTCDRTLNLFDFGLACELIPSKQKAAGIIGTIRYMTPEVCLGQEYDCDCDIYCYAIVCYELWTQCLPYETLIPELYQAYVCRRRRGYRPNQDQQK</sequence>
<keyword evidence="2" id="KW-0808">Transferase</keyword>
<proteinExistence type="predicted"/>
<evidence type="ECO:0000313" key="8">
    <source>
        <dbReference type="Proteomes" id="UP000095751"/>
    </source>
</evidence>
<evidence type="ECO:0000313" key="7">
    <source>
        <dbReference type="EMBL" id="OEU08508.1"/>
    </source>
</evidence>
<dbReference type="GO" id="GO:0005524">
    <property type="term" value="F:ATP binding"/>
    <property type="evidence" value="ECO:0007669"/>
    <property type="project" value="UniProtKB-KW"/>
</dbReference>
<name>A0A1E7ER98_9STRA</name>
<accession>A0A1E7ER98</accession>